<protein>
    <submittedName>
        <fullName evidence="1">Uncharacterized protein</fullName>
    </submittedName>
</protein>
<dbReference type="Proteomes" id="UP000288002">
    <property type="component" value="Unassembled WGS sequence"/>
</dbReference>
<reference evidence="1 2" key="1">
    <citation type="submission" date="2016-10" db="EMBL/GenBank/DDBJ databases">
        <title>Search of new enzymes for the oxidation of sulfur compounds.</title>
        <authorList>
            <person name="Novo A."/>
            <person name="Moreira I.S."/>
            <person name="Castro P.M."/>
        </authorList>
    </citation>
    <scope>NUCLEOTIDE SEQUENCE [LARGE SCALE GENOMIC DNA]</scope>
    <source>
        <strain evidence="1 2">A9</strain>
    </source>
</reference>
<gene>
    <name evidence="1" type="ORF">A9HBioS_4832</name>
</gene>
<evidence type="ECO:0000313" key="1">
    <source>
        <dbReference type="EMBL" id="RVD75261.1"/>
    </source>
</evidence>
<accession>A0AA94EJ86</accession>
<organism evidence="1 2">
    <name type="scientific">Pseudomonas koreensis</name>
    <dbReference type="NCBI Taxonomy" id="198620"/>
    <lineage>
        <taxon>Bacteria</taxon>
        <taxon>Pseudomonadati</taxon>
        <taxon>Pseudomonadota</taxon>
        <taxon>Gammaproteobacteria</taxon>
        <taxon>Pseudomonadales</taxon>
        <taxon>Pseudomonadaceae</taxon>
        <taxon>Pseudomonas</taxon>
    </lineage>
</organism>
<name>A0AA94EJ86_9PSED</name>
<evidence type="ECO:0000313" key="2">
    <source>
        <dbReference type="Proteomes" id="UP000288002"/>
    </source>
</evidence>
<dbReference type="EMBL" id="MKWS01000020">
    <property type="protein sequence ID" value="RVD75261.1"/>
    <property type="molecule type" value="Genomic_DNA"/>
</dbReference>
<proteinExistence type="predicted"/>
<comment type="caution">
    <text evidence="1">The sequence shown here is derived from an EMBL/GenBank/DDBJ whole genome shotgun (WGS) entry which is preliminary data.</text>
</comment>
<dbReference type="AlphaFoldDB" id="A0AA94EJ86"/>
<sequence>MSANALRVEGCSESGEGGQLASCHQKQKITACGSSYRDRILLQELPQAAIF</sequence>